<comment type="caution">
    <text evidence="1">The sequence shown here is derived from an EMBL/GenBank/DDBJ whole genome shotgun (WGS) entry which is preliminary data.</text>
</comment>
<keyword evidence="2" id="KW-1185">Reference proteome</keyword>
<evidence type="ECO:0000313" key="2">
    <source>
        <dbReference type="Proteomes" id="UP000806211"/>
    </source>
</evidence>
<accession>A0ABR9RC67</accession>
<dbReference type="RefSeq" id="WP_193537953.1">
    <property type="nucleotide sequence ID" value="NZ_JADCKF010000008.1"/>
</dbReference>
<reference evidence="1 2" key="1">
    <citation type="submission" date="2020-10" db="EMBL/GenBank/DDBJ databases">
        <title>ChiBAC.</title>
        <authorList>
            <person name="Zenner C."/>
            <person name="Hitch T.C.A."/>
            <person name="Clavel T."/>
        </authorList>
    </citation>
    <scope>NUCLEOTIDE SEQUENCE [LARGE SCALE GENOMIC DNA]</scope>
    <source>
        <strain evidence="1 2">DSM 107456</strain>
    </source>
</reference>
<proteinExistence type="predicted"/>
<protein>
    <submittedName>
        <fullName evidence="1">Uncharacterized protein</fullName>
    </submittedName>
</protein>
<organism evidence="1 2">
    <name type="scientific">Pseudoflavonifractor gallinarum</name>
    <dbReference type="NCBI Taxonomy" id="2779352"/>
    <lineage>
        <taxon>Bacteria</taxon>
        <taxon>Bacillati</taxon>
        <taxon>Bacillota</taxon>
        <taxon>Clostridia</taxon>
        <taxon>Eubacteriales</taxon>
        <taxon>Oscillospiraceae</taxon>
        <taxon>Pseudoflavonifractor</taxon>
    </lineage>
</organism>
<sequence>MKRIFEELAFVNVFAPQSVEKTTDKTTAFVDTSGAGEVAFLVSTAALGAGKKVTVTVMGSDQSTGASAKAIGDAVEFSDSVGTDPQTIVVSYQVDPANPRYIGLKFQHDGDAAVLCGVAVAGRSLYLPAANGWTVAK</sequence>
<name>A0ABR9RC67_9FIRM</name>
<dbReference type="Proteomes" id="UP000806211">
    <property type="component" value="Unassembled WGS sequence"/>
</dbReference>
<evidence type="ECO:0000313" key="1">
    <source>
        <dbReference type="EMBL" id="MBE5056231.1"/>
    </source>
</evidence>
<dbReference type="EMBL" id="JADCKF010000008">
    <property type="protein sequence ID" value="MBE5056231.1"/>
    <property type="molecule type" value="Genomic_DNA"/>
</dbReference>
<gene>
    <name evidence="1" type="ORF">INF37_09500</name>
</gene>